<dbReference type="PANTHER" id="PTHR12242">
    <property type="entry name" value="OS02G0130600 PROTEIN-RELATED"/>
    <property type="match status" value="1"/>
</dbReference>
<feature type="transmembrane region" description="Helical" evidence="1">
    <location>
        <begin position="196"/>
        <end position="221"/>
    </location>
</feature>
<feature type="transmembrane region" description="Helical" evidence="1">
    <location>
        <begin position="30"/>
        <end position="55"/>
    </location>
</feature>
<reference evidence="2" key="1">
    <citation type="journal article" date="2020" name="Stud. Mycol.">
        <title>101 Dothideomycetes genomes: a test case for predicting lifestyles and emergence of pathogens.</title>
        <authorList>
            <person name="Haridas S."/>
            <person name="Albert R."/>
            <person name="Binder M."/>
            <person name="Bloem J."/>
            <person name="Labutti K."/>
            <person name="Salamov A."/>
            <person name="Andreopoulos B."/>
            <person name="Baker S."/>
            <person name="Barry K."/>
            <person name="Bills G."/>
            <person name="Bluhm B."/>
            <person name="Cannon C."/>
            <person name="Castanera R."/>
            <person name="Culley D."/>
            <person name="Daum C."/>
            <person name="Ezra D."/>
            <person name="Gonzalez J."/>
            <person name="Henrissat B."/>
            <person name="Kuo A."/>
            <person name="Liang C."/>
            <person name="Lipzen A."/>
            <person name="Lutzoni F."/>
            <person name="Magnuson J."/>
            <person name="Mondo S."/>
            <person name="Nolan M."/>
            <person name="Ohm R."/>
            <person name="Pangilinan J."/>
            <person name="Park H.-J."/>
            <person name="Ramirez L."/>
            <person name="Alfaro M."/>
            <person name="Sun H."/>
            <person name="Tritt A."/>
            <person name="Yoshinaga Y."/>
            <person name="Zwiers L.-H."/>
            <person name="Turgeon B."/>
            <person name="Goodwin S."/>
            <person name="Spatafora J."/>
            <person name="Crous P."/>
            <person name="Grigoriev I."/>
        </authorList>
    </citation>
    <scope>NUCLEOTIDE SEQUENCE</scope>
    <source>
        <strain evidence="2">CBS 627.86</strain>
    </source>
</reference>
<organism evidence="2 3">
    <name type="scientific">Lophiotrema nucula</name>
    <dbReference type="NCBI Taxonomy" id="690887"/>
    <lineage>
        <taxon>Eukaryota</taxon>
        <taxon>Fungi</taxon>
        <taxon>Dikarya</taxon>
        <taxon>Ascomycota</taxon>
        <taxon>Pezizomycotina</taxon>
        <taxon>Dothideomycetes</taxon>
        <taxon>Pleosporomycetidae</taxon>
        <taxon>Pleosporales</taxon>
        <taxon>Lophiotremataceae</taxon>
        <taxon>Lophiotrema</taxon>
    </lineage>
</organism>
<evidence type="ECO:0000313" key="3">
    <source>
        <dbReference type="Proteomes" id="UP000799770"/>
    </source>
</evidence>
<dbReference type="OrthoDB" id="419711at2759"/>
<evidence type="ECO:0000256" key="1">
    <source>
        <dbReference type="SAM" id="Phobius"/>
    </source>
</evidence>
<dbReference type="GO" id="GO:0016020">
    <property type="term" value="C:membrane"/>
    <property type="evidence" value="ECO:0007669"/>
    <property type="project" value="TreeGrafter"/>
</dbReference>
<evidence type="ECO:0000313" key="2">
    <source>
        <dbReference type="EMBL" id="KAF2123005.1"/>
    </source>
</evidence>
<keyword evidence="3" id="KW-1185">Reference proteome</keyword>
<name>A0A6A5ZVB0_9PLEO</name>
<keyword evidence="1" id="KW-0472">Membrane</keyword>
<evidence type="ECO:0008006" key="4">
    <source>
        <dbReference type="Google" id="ProtNLM"/>
    </source>
</evidence>
<keyword evidence="1" id="KW-0812">Transmembrane</keyword>
<dbReference type="PANTHER" id="PTHR12242:SF1">
    <property type="entry name" value="MYND-TYPE DOMAIN-CONTAINING PROTEIN"/>
    <property type="match status" value="1"/>
</dbReference>
<protein>
    <recommendedName>
        <fullName evidence="4">FAR-17a/AIG1-like protein</fullName>
    </recommendedName>
</protein>
<dbReference type="Proteomes" id="UP000799770">
    <property type="component" value="Unassembled WGS sequence"/>
</dbReference>
<sequence>MQLFSYEAYGLPPTGFDPNKTFVRSSLISTLILALVRAILALYCFTTIIVCYAWLAHNHSRTNLQDVNISSYTLITGSSGIGQSFSFFTYLTFWSLGFYFLFASIHTFFYWRRGTAWLYTWPRPLQLLHSFYYTTMTCFPFLVSVVFWGTMYSGPWSALGRFEQWINLSVHGLNSLFAITEIILPATKRAPWSHLSVLLVVLSLYLGLAYLTRWTGGFYVYEWMNPAHGWVSIVVHIVCYTGGIVTIFFLVQGAIWARAYLTGDARRDDVDGKMIKLADGSQFSLASTLKTEVSVEVSRV</sequence>
<feature type="transmembrane region" description="Helical" evidence="1">
    <location>
        <begin position="87"/>
        <end position="111"/>
    </location>
</feature>
<feature type="transmembrane region" description="Helical" evidence="1">
    <location>
        <begin position="131"/>
        <end position="153"/>
    </location>
</feature>
<gene>
    <name evidence="2" type="ORF">BDV96DRAFT_481665</name>
</gene>
<feature type="transmembrane region" description="Helical" evidence="1">
    <location>
        <begin position="233"/>
        <end position="257"/>
    </location>
</feature>
<accession>A0A6A5ZVB0</accession>
<feature type="transmembrane region" description="Helical" evidence="1">
    <location>
        <begin position="165"/>
        <end position="184"/>
    </location>
</feature>
<dbReference type="EMBL" id="ML977310">
    <property type="protein sequence ID" value="KAF2123005.1"/>
    <property type="molecule type" value="Genomic_DNA"/>
</dbReference>
<keyword evidence="1" id="KW-1133">Transmembrane helix</keyword>
<dbReference type="AlphaFoldDB" id="A0A6A5ZVB0"/>
<proteinExistence type="predicted"/>